<dbReference type="PROSITE" id="PS51257">
    <property type="entry name" value="PROKAR_LIPOPROTEIN"/>
    <property type="match status" value="1"/>
</dbReference>
<dbReference type="Proteomes" id="UP001208912">
    <property type="component" value="Unassembled WGS sequence"/>
</dbReference>
<keyword evidence="1 2" id="KW-0732">Signal</keyword>
<feature type="domain" description="SbsA Ig-like" evidence="3">
    <location>
        <begin position="500"/>
        <end position="598"/>
    </location>
</feature>
<gene>
    <name evidence="4" type="ORF">ND861_12960</name>
    <name evidence="5" type="ORF">ND862_12915</name>
</gene>
<feature type="domain" description="SbsA Ig-like" evidence="3">
    <location>
        <begin position="287"/>
        <end position="391"/>
    </location>
</feature>
<feature type="domain" description="SbsA Ig-like" evidence="3">
    <location>
        <begin position="395"/>
        <end position="488"/>
    </location>
</feature>
<evidence type="ECO:0000313" key="4">
    <source>
        <dbReference type="EMBL" id="MCW7527265.1"/>
    </source>
</evidence>
<protein>
    <submittedName>
        <fullName evidence="5">Ig-like domain-containing protein</fullName>
    </submittedName>
</protein>
<dbReference type="Gene3D" id="2.60.40.1220">
    <property type="match status" value="3"/>
</dbReference>
<evidence type="ECO:0000256" key="1">
    <source>
        <dbReference type="ARBA" id="ARBA00022729"/>
    </source>
</evidence>
<dbReference type="Proteomes" id="UP001208540">
    <property type="component" value="Unassembled WGS sequence"/>
</dbReference>
<sequence length="960" mass="107682">MENFFKRVCVSFTLILSTILFASCAALMDGEGNFKLFQSNKAQEALQFRNQFLLASVFFSGNGSVSKTIGKNGGTIENQAFSLNIPKDALSQDIVITMRVEEMKGTEIPGMTPVASKLVLEPEGTTFAKPVTLTTKYDPKSVQSQIQNELTQIYYFNPSTKEWEQQKTSVDAIAGRLTTELNHFSIYAALHVNIEMIVARVITDSAAIRMAAIQFRNYLDDINQLSNRNRFYSLFSRTFLPFLNIVKAEYAPGTDPLRLTFPLDDFDQDGAPNIIDSFPYDPTNNNDTTAPQIVSGTPNSNVLPLQPGNLFTVTFNEPVNELTVIHSGFISRDQNLYAPLKFVSISLDRKIVTYKNEFTLDSDANYALYVNGVTDEIGNLENGYRLVTAFHTVDIISPMVTSIEPEGQNVNPNVTEFKIHFSEPMDPATIKGFGLVGYGDPEIIFSSLSSDQKTAIFSFNPSKPLRSDSAYLLVSSSEAKDTSGNLLAVLTKQFFLITQDTEAPYVRLILPEGERVDPSITSFRVDFSEALNASSVQNKFILRAKLSGSLIAINSVDYDDANRRVNVQIPANALIEKTEYELEILPGIQDSFGNAMTTGKLHPFRTTDVTPPQVTSVSPDHERDVFYFSGINIKIKFNDVMDRNSLEFNPLRLENLSDGGVQYVILTSYDPIIGEAIYYLNPDQVLSDKEYEYTVPSGIRNIDGIASVTTATSRFFTTADRLTPSLPKINNVNLVNCPNNAKLNVNFSRLMDFENVNSNPPAYLKLNLKIPELYKYERQTSSICSWRTVERRIENPDFRTCLNLSVVIPYGFLCILIPQQISVYDSVPVYCTVPDVAMSYTNKDIRVQFEKGTLNRKAAVYKYNANIKKSFFDIQWTNAPVQDGKIVTSTSYYCPNYGGPLNITRCDYSPSAVYQLEISDPWKVRGKFFDVDNQEFIFNDNLTIRTNQKLLNPISDECVE</sequence>
<dbReference type="EMBL" id="JAMQPL010000005">
    <property type="protein sequence ID" value="MCW7531122.1"/>
    <property type="molecule type" value="Genomic_DNA"/>
</dbReference>
<dbReference type="Gene3D" id="2.60.220.30">
    <property type="match status" value="1"/>
</dbReference>
<evidence type="ECO:0000313" key="6">
    <source>
        <dbReference type="Proteomes" id="UP001208540"/>
    </source>
</evidence>
<accession>A0AAW5VQG2</accession>
<dbReference type="InterPro" id="IPR014755">
    <property type="entry name" value="Cu-Rt/internalin_Ig-like"/>
</dbReference>
<proteinExistence type="predicted"/>
<organism evidence="5 6">
    <name type="scientific">Leptospira soteropolitanensis</name>
    <dbReference type="NCBI Taxonomy" id="2950025"/>
    <lineage>
        <taxon>Bacteria</taxon>
        <taxon>Pseudomonadati</taxon>
        <taxon>Spirochaetota</taxon>
        <taxon>Spirochaetia</taxon>
        <taxon>Leptospirales</taxon>
        <taxon>Leptospiraceae</taxon>
        <taxon>Leptospira</taxon>
    </lineage>
</organism>
<dbReference type="AlphaFoldDB" id="A0AAW5VQG2"/>
<comment type="caution">
    <text evidence="5">The sequence shown here is derived from an EMBL/GenBank/DDBJ whole genome shotgun (WGS) entry which is preliminary data.</text>
</comment>
<name>A0AAW5VQG2_9LEPT</name>
<reference evidence="5 7" key="1">
    <citation type="submission" date="2022-06" db="EMBL/GenBank/DDBJ databases">
        <title>Leptospira isolates from biofilms formed at urban environments.</title>
        <authorList>
            <person name="Ribeiro P.S."/>
            <person name="Sousa T."/>
            <person name="Carvalho N."/>
            <person name="Aburjaile F."/>
            <person name="Neves F."/>
            <person name="Oliveira D."/>
            <person name="Blanco L."/>
            <person name="Lima J."/>
            <person name="Costa F."/>
            <person name="Brenig B."/>
            <person name="Soares S."/>
            <person name="Ramos R."/>
            <person name="Goes-Neto A."/>
            <person name="Matiuzzi M."/>
            <person name="Azevedo V."/>
            <person name="Ristow P."/>
        </authorList>
    </citation>
    <scope>NUCLEOTIDE SEQUENCE</scope>
    <source>
        <strain evidence="4 7">VSF19</strain>
        <strain evidence="5">VSF20</strain>
    </source>
</reference>
<feature type="chain" id="PRO_5043408954" evidence="2">
    <location>
        <begin position="23"/>
        <end position="960"/>
    </location>
</feature>
<evidence type="ECO:0000259" key="3">
    <source>
        <dbReference type="Pfam" id="PF13205"/>
    </source>
</evidence>
<dbReference type="EMBL" id="JAMQPM010000005">
    <property type="protein sequence ID" value="MCW7527265.1"/>
    <property type="molecule type" value="Genomic_DNA"/>
</dbReference>
<dbReference type="InterPro" id="IPR032812">
    <property type="entry name" value="SbsA_Ig"/>
</dbReference>
<keyword evidence="7" id="KW-1185">Reference proteome</keyword>
<evidence type="ECO:0000256" key="2">
    <source>
        <dbReference type="SAM" id="SignalP"/>
    </source>
</evidence>
<dbReference type="Pfam" id="PF13205">
    <property type="entry name" value="Big_5"/>
    <property type="match status" value="3"/>
</dbReference>
<dbReference type="RefSeq" id="WP_265352225.1">
    <property type="nucleotide sequence ID" value="NZ_JAMQPL010000005.1"/>
</dbReference>
<evidence type="ECO:0000313" key="7">
    <source>
        <dbReference type="Proteomes" id="UP001208912"/>
    </source>
</evidence>
<feature type="signal peptide" evidence="2">
    <location>
        <begin position="1"/>
        <end position="22"/>
    </location>
</feature>
<evidence type="ECO:0000313" key="5">
    <source>
        <dbReference type="EMBL" id="MCW7531122.1"/>
    </source>
</evidence>